<keyword evidence="7" id="KW-1185">Reference proteome</keyword>
<dbReference type="InterPro" id="IPR002110">
    <property type="entry name" value="Ankyrin_rpt"/>
</dbReference>
<dbReference type="GO" id="GO:0005737">
    <property type="term" value="C:cytoplasm"/>
    <property type="evidence" value="ECO:0007669"/>
    <property type="project" value="TreeGrafter"/>
</dbReference>
<protein>
    <recommendedName>
        <fullName evidence="5">Zn(2)-C6 fungal-type domain-containing protein</fullName>
    </recommendedName>
</protein>
<accession>A0A517L849</accession>
<dbReference type="PROSITE" id="PS50048">
    <property type="entry name" value="ZN2_CY6_FUNGAL_2"/>
    <property type="match status" value="1"/>
</dbReference>
<dbReference type="GO" id="GO:0005634">
    <property type="term" value="C:nucleus"/>
    <property type="evidence" value="ECO:0007669"/>
    <property type="project" value="TreeGrafter"/>
</dbReference>
<dbReference type="Proteomes" id="UP000316270">
    <property type="component" value="Chromosome 6"/>
</dbReference>
<gene>
    <name evidence="6" type="ORF">FKW77_009653</name>
</gene>
<dbReference type="Pfam" id="PF12796">
    <property type="entry name" value="Ank_2"/>
    <property type="match status" value="1"/>
</dbReference>
<evidence type="ECO:0000313" key="6">
    <source>
        <dbReference type="EMBL" id="QDS71815.1"/>
    </source>
</evidence>
<evidence type="ECO:0000313" key="7">
    <source>
        <dbReference type="Proteomes" id="UP000316270"/>
    </source>
</evidence>
<dbReference type="InterPro" id="IPR050745">
    <property type="entry name" value="Multifunctional_regulatory"/>
</dbReference>
<evidence type="ECO:0000256" key="3">
    <source>
        <dbReference type="ARBA" id="ARBA00023242"/>
    </source>
</evidence>
<dbReference type="InterPro" id="IPR036770">
    <property type="entry name" value="Ankyrin_rpt-contain_sf"/>
</dbReference>
<dbReference type="InterPro" id="IPR001138">
    <property type="entry name" value="Zn2Cys6_DnaBD"/>
</dbReference>
<dbReference type="STRING" id="50376.A0A517L849"/>
<evidence type="ECO:0000256" key="4">
    <source>
        <dbReference type="SAM" id="MobiDB-lite"/>
    </source>
</evidence>
<evidence type="ECO:0000256" key="2">
    <source>
        <dbReference type="ARBA" id="ARBA00023043"/>
    </source>
</evidence>
<keyword evidence="2" id="KW-0040">ANK repeat</keyword>
<keyword evidence="3" id="KW-0539">Nucleus</keyword>
<keyword evidence="1" id="KW-0677">Repeat</keyword>
<evidence type="ECO:0000259" key="5">
    <source>
        <dbReference type="PROSITE" id="PS50048"/>
    </source>
</evidence>
<reference evidence="6 7" key="1">
    <citation type="submission" date="2019-07" db="EMBL/GenBank/DDBJ databases">
        <title>Finished genome of Venturia effusa.</title>
        <authorList>
            <person name="Young C.A."/>
            <person name="Cox M.P."/>
            <person name="Ganley A.R.D."/>
            <person name="David W.J."/>
        </authorList>
    </citation>
    <scope>NUCLEOTIDE SEQUENCE [LARGE SCALE GENOMIC DNA]</scope>
    <source>
        <strain evidence="7">albino</strain>
    </source>
</reference>
<dbReference type="AlphaFoldDB" id="A0A517L849"/>
<sequence length="610" mass="68657">MATVAIAPAPAPAPSRVPKRGHDEGTASKITSQPSKRPRRLNYEKCSFCRKDKKRCERSGEWPDVKCQRCIDKEFECSEPISGKPAKISKAQNHEGIDEDDASLLKRIIHVQNLSCWLRDQGSIKEDARIIYNDYYGYYRDISGSEDNEMAERYRQLLPLLSEAQERVTISTQNLFQILRASQSSQHLLYTHTLSNLLSKTRPPEWSHVELDPETCGKHGLAAEQVYNLHRSGAIGLAKAMQEHLVSSIASPIARGHSFWRLQHEASKLNQLDAEFSSTISEESKEFGLSPIPLLLRATNLISCHAIKAILDQYSQEATQTDPIGRSPLHIAFERRPASVPSWICYHLSDRRYGYVHGENCQFKALLDWGVPVTTRDMFGRTVLHLACFNNFGVDIIQMLIEALNDDVDSKDVSGRTAFSWAVEKGHIDVATHLLATGKVDINSEDIPNWTPLCYAVGESNKSMVKMLLDRHDLAPSSILSAVKSSVPRHFWDAREHNKDAEVVWMLVRHVAHNIQADHSSSLLSAVVESDPDIWQIMLSEARTKGEYHLVKSLRAISTMDGLSLPAISTTDGLGMTALDWARREGHEYLTFVLEGIENCLTWHDFEEPT</sequence>
<dbReference type="PANTHER" id="PTHR24189">
    <property type="entry name" value="MYOTROPHIN"/>
    <property type="match status" value="1"/>
</dbReference>
<dbReference type="PANTHER" id="PTHR24189:SF50">
    <property type="entry name" value="ANKYRIN REPEAT AND SOCS BOX PROTEIN 2"/>
    <property type="match status" value="1"/>
</dbReference>
<dbReference type="SUPFAM" id="SSF48403">
    <property type="entry name" value="Ankyrin repeat"/>
    <property type="match status" value="1"/>
</dbReference>
<dbReference type="CDD" id="cd00067">
    <property type="entry name" value="GAL4"/>
    <property type="match status" value="1"/>
</dbReference>
<dbReference type="SMART" id="SM00248">
    <property type="entry name" value="ANK"/>
    <property type="match status" value="3"/>
</dbReference>
<dbReference type="GO" id="GO:0000981">
    <property type="term" value="F:DNA-binding transcription factor activity, RNA polymerase II-specific"/>
    <property type="evidence" value="ECO:0007669"/>
    <property type="project" value="InterPro"/>
</dbReference>
<proteinExistence type="predicted"/>
<dbReference type="OrthoDB" id="20872at2759"/>
<dbReference type="InterPro" id="IPR036864">
    <property type="entry name" value="Zn2-C6_fun-type_DNA-bd_sf"/>
</dbReference>
<dbReference type="EMBL" id="CP042190">
    <property type="protein sequence ID" value="QDS71815.1"/>
    <property type="molecule type" value="Genomic_DNA"/>
</dbReference>
<dbReference type="SUPFAM" id="SSF57701">
    <property type="entry name" value="Zn2/Cys6 DNA-binding domain"/>
    <property type="match status" value="1"/>
</dbReference>
<name>A0A517L849_9PEZI</name>
<feature type="region of interest" description="Disordered" evidence="4">
    <location>
        <begin position="1"/>
        <end position="39"/>
    </location>
</feature>
<feature type="domain" description="Zn(2)-C6 fungal-type" evidence="5">
    <location>
        <begin position="45"/>
        <end position="79"/>
    </location>
</feature>
<evidence type="ECO:0000256" key="1">
    <source>
        <dbReference type="ARBA" id="ARBA00022737"/>
    </source>
</evidence>
<dbReference type="GO" id="GO:0008270">
    <property type="term" value="F:zinc ion binding"/>
    <property type="evidence" value="ECO:0007669"/>
    <property type="project" value="InterPro"/>
</dbReference>
<organism evidence="6 7">
    <name type="scientific">Venturia effusa</name>
    <dbReference type="NCBI Taxonomy" id="50376"/>
    <lineage>
        <taxon>Eukaryota</taxon>
        <taxon>Fungi</taxon>
        <taxon>Dikarya</taxon>
        <taxon>Ascomycota</taxon>
        <taxon>Pezizomycotina</taxon>
        <taxon>Dothideomycetes</taxon>
        <taxon>Pleosporomycetidae</taxon>
        <taxon>Venturiales</taxon>
        <taxon>Venturiaceae</taxon>
        <taxon>Venturia</taxon>
    </lineage>
</organism>
<dbReference type="Gene3D" id="1.25.40.20">
    <property type="entry name" value="Ankyrin repeat-containing domain"/>
    <property type="match status" value="1"/>
</dbReference>